<feature type="transmembrane region" description="Helical" evidence="6">
    <location>
        <begin position="39"/>
        <end position="63"/>
    </location>
</feature>
<organism evidence="7 8">
    <name type="scientific">Psittacicella gerlachiana</name>
    <dbReference type="NCBI Taxonomy" id="2028574"/>
    <lineage>
        <taxon>Bacteria</taxon>
        <taxon>Pseudomonadati</taxon>
        <taxon>Pseudomonadota</taxon>
        <taxon>Gammaproteobacteria</taxon>
        <taxon>Pasteurellales</taxon>
        <taxon>Psittacicellaceae</taxon>
        <taxon>Psittacicella</taxon>
    </lineage>
</organism>
<dbReference type="Pfam" id="PF01810">
    <property type="entry name" value="LysE"/>
    <property type="match status" value="1"/>
</dbReference>
<dbReference type="PANTHER" id="PTHR30086:SF20">
    <property type="entry name" value="ARGININE EXPORTER PROTEIN ARGO-RELATED"/>
    <property type="match status" value="1"/>
</dbReference>
<accession>A0A3A1YAB3</accession>
<dbReference type="GO" id="GO:0015171">
    <property type="term" value="F:amino acid transmembrane transporter activity"/>
    <property type="evidence" value="ECO:0007669"/>
    <property type="project" value="TreeGrafter"/>
</dbReference>
<sequence>MSYDSLIAWIVISIIAVALPGPDFVYITSVSLKRRSYGIFGGIGIQLGISWHLLLTYLGAIAFFTRYPIVFRGIQLLGALFLIYLALNILRGALRELKHLRNLKNNGESADLTMYNLSKQELVSNFDCFKKGALVNLLNPKAFIFIVSTLPQFLHAQGSFSLGEQFLVLSVTHIIVGLMWWICLALMVNYLANRFATPSFRAKLEIVSGIIILALALVLLSRIFVVLYTGDTSLV</sequence>
<keyword evidence="4 6" id="KW-1133">Transmembrane helix</keyword>
<dbReference type="EMBL" id="NRJF01000205">
    <property type="protein sequence ID" value="RIY33094.1"/>
    <property type="molecule type" value="Genomic_DNA"/>
</dbReference>
<evidence type="ECO:0008006" key="9">
    <source>
        <dbReference type="Google" id="ProtNLM"/>
    </source>
</evidence>
<evidence type="ECO:0000313" key="7">
    <source>
        <dbReference type="EMBL" id="RIY33094.1"/>
    </source>
</evidence>
<keyword evidence="2" id="KW-1003">Cell membrane</keyword>
<feature type="transmembrane region" description="Helical" evidence="6">
    <location>
        <begin position="69"/>
        <end position="90"/>
    </location>
</feature>
<feature type="transmembrane region" description="Helical" evidence="6">
    <location>
        <begin position="204"/>
        <end position="228"/>
    </location>
</feature>
<evidence type="ECO:0000256" key="6">
    <source>
        <dbReference type="SAM" id="Phobius"/>
    </source>
</evidence>
<gene>
    <name evidence="7" type="ORF">CKF59_06580</name>
</gene>
<proteinExistence type="predicted"/>
<name>A0A3A1YAB3_9GAMM</name>
<dbReference type="InterPro" id="IPR001123">
    <property type="entry name" value="LeuE-type"/>
</dbReference>
<keyword evidence="8" id="KW-1185">Reference proteome</keyword>
<evidence type="ECO:0000313" key="8">
    <source>
        <dbReference type="Proteomes" id="UP000265964"/>
    </source>
</evidence>
<dbReference type="GO" id="GO:0005886">
    <property type="term" value="C:plasma membrane"/>
    <property type="evidence" value="ECO:0007669"/>
    <property type="project" value="UniProtKB-SubCell"/>
</dbReference>
<comment type="caution">
    <text evidence="7">The sequence shown here is derived from an EMBL/GenBank/DDBJ whole genome shotgun (WGS) entry which is preliminary data.</text>
</comment>
<protein>
    <recommendedName>
        <fullName evidence="9">Threonine/homoserine/homoserine lactone efflux protein</fullName>
    </recommendedName>
</protein>
<evidence type="ECO:0000256" key="2">
    <source>
        <dbReference type="ARBA" id="ARBA00022475"/>
    </source>
</evidence>
<comment type="subcellular location">
    <subcellularLocation>
        <location evidence="1">Cell membrane</location>
        <topology evidence="1">Multi-pass membrane protein</topology>
    </subcellularLocation>
</comment>
<dbReference type="OrthoDB" id="581870at2"/>
<evidence type="ECO:0000256" key="4">
    <source>
        <dbReference type="ARBA" id="ARBA00022989"/>
    </source>
</evidence>
<dbReference type="PANTHER" id="PTHR30086">
    <property type="entry name" value="ARGININE EXPORTER PROTEIN ARGO"/>
    <property type="match status" value="1"/>
</dbReference>
<feature type="transmembrane region" description="Helical" evidence="6">
    <location>
        <begin position="134"/>
        <end position="154"/>
    </location>
</feature>
<evidence type="ECO:0000256" key="1">
    <source>
        <dbReference type="ARBA" id="ARBA00004651"/>
    </source>
</evidence>
<feature type="transmembrane region" description="Helical" evidence="6">
    <location>
        <begin position="166"/>
        <end position="192"/>
    </location>
</feature>
<evidence type="ECO:0000256" key="3">
    <source>
        <dbReference type="ARBA" id="ARBA00022692"/>
    </source>
</evidence>
<dbReference type="RefSeq" id="WP_119535154.1">
    <property type="nucleotide sequence ID" value="NZ_NRJF01000205.1"/>
</dbReference>
<keyword evidence="5 6" id="KW-0472">Membrane</keyword>
<keyword evidence="3 6" id="KW-0812">Transmembrane</keyword>
<reference evidence="7 8" key="1">
    <citation type="submission" date="2017-08" db="EMBL/GenBank/DDBJ databases">
        <title>Reclassification of Bisgaard taxon 37 and 44.</title>
        <authorList>
            <person name="Christensen H."/>
        </authorList>
    </citation>
    <scope>NUCLEOTIDE SEQUENCE [LARGE SCALE GENOMIC DNA]</scope>
    <source>
        <strain evidence="7 8">EEAB3T1</strain>
    </source>
</reference>
<evidence type="ECO:0000256" key="5">
    <source>
        <dbReference type="ARBA" id="ARBA00023136"/>
    </source>
</evidence>
<feature type="transmembrane region" description="Helical" evidence="6">
    <location>
        <begin position="6"/>
        <end position="27"/>
    </location>
</feature>
<dbReference type="AlphaFoldDB" id="A0A3A1YAB3"/>
<dbReference type="Proteomes" id="UP000265964">
    <property type="component" value="Unassembled WGS sequence"/>
</dbReference>